<dbReference type="RefSeq" id="WP_060625044.1">
    <property type="nucleotide sequence ID" value="NZ_LCZJ02000029.1"/>
</dbReference>
<dbReference type="SUPFAM" id="SSF53850">
    <property type="entry name" value="Periplasmic binding protein-like II"/>
    <property type="match status" value="1"/>
</dbReference>
<evidence type="ECO:0000313" key="5">
    <source>
        <dbReference type="EMBL" id="KTD85258.1"/>
    </source>
</evidence>
<evidence type="ECO:0000256" key="2">
    <source>
        <dbReference type="ARBA" id="ARBA00022448"/>
    </source>
</evidence>
<dbReference type="OrthoDB" id="2516337at2"/>
<dbReference type="Gene3D" id="3.40.190.10">
    <property type="entry name" value="Periplasmic binding protein-like II"/>
    <property type="match status" value="2"/>
</dbReference>
<dbReference type="Proteomes" id="UP000054709">
    <property type="component" value="Unassembled WGS sequence"/>
</dbReference>
<evidence type="ECO:0000256" key="1">
    <source>
        <dbReference type="ARBA" id="ARBA00008520"/>
    </source>
</evidence>
<dbReference type="InterPro" id="IPR006059">
    <property type="entry name" value="SBP"/>
</dbReference>
<dbReference type="PROSITE" id="PS51257">
    <property type="entry name" value="PROKAR_LIPOPROTEIN"/>
    <property type="match status" value="1"/>
</dbReference>
<protein>
    <recommendedName>
        <fullName evidence="7">ABC transporter substrate-binding protein</fullName>
    </recommendedName>
</protein>
<feature type="region of interest" description="Disordered" evidence="3">
    <location>
        <begin position="23"/>
        <end position="43"/>
    </location>
</feature>
<organism evidence="5 6">
    <name type="scientific">Paenibacillus etheri</name>
    <dbReference type="NCBI Taxonomy" id="1306852"/>
    <lineage>
        <taxon>Bacteria</taxon>
        <taxon>Bacillati</taxon>
        <taxon>Bacillota</taxon>
        <taxon>Bacilli</taxon>
        <taxon>Bacillales</taxon>
        <taxon>Paenibacillaceae</taxon>
        <taxon>Paenibacillus</taxon>
    </lineage>
</organism>
<keyword evidence="6" id="KW-1185">Reference proteome</keyword>
<dbReference type="PANTHER" id="PTHR43649:SF29">
    <property type="entry name" value="OSMOPROTECTIVE COMPOUNDS-BINDING PROTEIN GGTB"/>
    <property type="match status" value="1"/>
</dbReference>
<evidence type="ECO:0000256" key="4">
    <source>
        <dbReference type="SAM" id="SignalP"/>
    </source>
</evidence>
<dbReference type="InterPro" id="IPR050490">
    <property type="entry name" value="Bact_solute-bd_prot1"/>
</dbReference>
<proteinExistence type="inferred from homology"/>
<dbReference type="EMBL" id="LCZJ02000029">
    <property type="protein sequence ID" value="KTD85258.1"/>
    <property type="molecule type" value="Genomic_DNA"/>
</dbReference>
<comment type="caution">
    <text evidence="5">The sequence shown here is derived from an EMBL/GenBank/DDBJ whole genome shotgun (WGS) entry which is preliminary data.</text>
</comment>
<accession>A0A0W1AVD5</accession>
<name>A0A0W1AVD5_9BACL</name>
<comment type="similarity">
    <text evidence="1">Belongs to the bacterial solute-binding protein 1 family.</text>
</comment>
<sequence>MKKKWTLLLASTMLLSMLAACGSGTNEQSKENSQETEDTKKTEETMEIKWFRQEVGSTRNKEFYKKIEDKFHELHPNIKVVGVANSSNLTVSEFLKTSLASGDMPDVVTMQSADEFGKANALLEIPDHIANLLADPEFGRTGGKLYTMPYKTDVIGVFYNKKVFADLDLSVPKTWAEFTDAANKIKEAKLTPLSTSGKDSWVLGMGGLWPLVGAEALNNNTDYPKQRASDELTFQDDVFKSALNKFKDWNQNGYFGKGVLGMNYQQATEQFTSGKAAMYIMGSWIAGSDLPNLKPDFEVGFFPLPSDKGVLGYMTKGTEGWSVSATSEHKEEALEFVKFLFEDKEVYTSLLQAEGAFSTTKEPVTYEMNEYGQAIMQGIEGIQPYPLPGFGLGETAWAPGIDSYLFKILQNIIAGADVNKEIEAADQEWSRLAN</sequence>
<gene>
    <name evidence="5" type="ORF">UQ64_21715</name>
</gene>
<dbReference type="PANTHER" id="PTHR43649">
    <property type="entry name" value="ARABINOSE-BINDING PROTEIN-RELATED"/>
    <property type="match status" value="1"/>
</dbReference>
<keyword evidence="4" id="KW-0732">Signal</keyword>
<dbReference type="AlphaFoldDB" id="A0A0W1AVD5"/>
<feature type="chain" id="PRO_5038567219" description="ABC transporter substrate-binding protein" evidence="4">
    <location>
        <begin position="20"/>
        <end position="434"/>
    </location>
</feature>
<keyword evidence="2" id="KW-0813">Transport</keyword>
<evidence type="ECO:0008006" key="7">
    <source>
        <dbReference type="Google" id="ProtNLM"/>
    </source>
</evidence>
<evidence type="ECO:0000313" key="6">
    <source>
        <dbReference type="Proteomes" id="UP000054709"/>
    </source>
</evidence>
<reference evidence="5 6" key="1">
    <citation type="journal article" date="2015" name="Int. Biodeterior. Biodegradation">
        <title>Physiological and genetic screening methods for the isolation of methyl tert-butyl ether-degrading bacteria for bioremediation purposes.</title>
        <authorList>
            <person name="Guisado I.M."/>
            <person name="Purswani J."/>
            <person name="Gonzalez Lopez J."/>
            <person name="Pozo C."/>
        </authorList>
    </citation>
    <scope>NUCLEOTIDE SEQUENCE [LARGE SCALE GENOMIC DNA]</scope>
    <source>
        <strain evidence="5 6">SH7</strain>
    </source>
</reference>
<evidence type="ECO:0000256" key="3">
    <source>
        <dbReference type="SAM" id="MobiDB-lite"/>
    </source>
</evidence>
<feature type="signal peptide" evidence="4">
    <location>
        <begin position="1"/>
        <end position="19"/>
    </location>
</feature>
<feature type="compositionally biased region" description="Basic and acidic residues" evidence="3">
    <location>
        <begin position="28"/>
        <end position="43"/>
    </location>
</feature>
<dbReference type="Pfam" id="PF01547">
    <property type="entry name" value="SBP_bac_1"/>
    <property type="match status" value="1"/>
</dbReference>